<feature type="active site" evidence="11">
    <location>
        <position position="269"/>
    </location>
</feature>
<evidence type="ECO:0000256" key="6">
    <source>
        <dbReference type="ARBA" id="ARBA00022759"/>
    </source>
</evidence>
<accession>A0AAP0K0P2</accession>
<feature type="domain" description="VLRF1" evidence="13">
    <location>
        <begin position="226"/>
        <end position="367"/>
    </location>
</feature>
<comment type="similarity">
    <text evidence="2 11">Belongs to the ANKZF1/VMS1 family.</text>
</comment>
<dbReference type="InterPro" id="IPR002110">
    <property type="entry name" value="Ankyrin_rpt"/>
</dbReference>
<dbReference type="Pfam" id="PF18826">
    <property type="entry name" value="bVLRF1"/>
    <property type="match status" value="1"/>
</dbReference>
<dbReference type="GO" id="GO:0036503">
    <property type="term" value="P:ERAD pathway"/>
    <property type="evidence" value="ECO:0007669"/>
    <property type="project" value="TreeGrafter"/>
</dbReference>
<keyword evidence="8 10" id="KW-0040">ANK repeat</keyword>
<feature type="region of interest" description="Disordered" evidence="12">
    <location>
        <begin position="37"/>
        <end position="56"/>
    </location>
</feature>
<protein>
    <recommendedName>
        <fullName evidence="13">VLRF1 domain-containing protein</fullName>
    </recommendedName>
</protein>
<evidence type="ECO:0000256" key="8">
    <source>
        <dbReference type="ARBA" id="ARBA00023043"/>
    </source>
</evidence>
<feature type="region of interest" description="Disordered" evidence="12">
    <location>
        <begin position="506"/>
        <end position="553"/>
    </location>
</feature>
<keyword evidence="5" id="KW-0677">Repeat</keyword>
<feature type="region of interest" description="Disordered" evidence="12">
    <location>
        <begin position="568"/>
        <end position="637"/>
    </location>
</feature>
<evidence type="ECO:0000256" key="5">
    <source>
        <dbReference type="ARBA" id="ARBA00022737"/>
    </source>
</evidence>
<dbReference type="SUPFAM" id="SSF48403">
    <property type="entry name" value="Ankyrin repeat"/>
    <property type="match status" value="1"/>
</dbReference>
<dbReference type="Gene3D" id="1.25.40.20">
    <property type="entry name" value="Ankyrin repeat-containing domain"/>
    <property type="match status" value="1"/>
</dbReference>
<name>A0AAP0K0P2_9MAGN</name>
<evidence type="ECO:0000256" key="1">
    <source>
        <dbReference type="ARBA" id="ARBA00004496"/>
    </source>
</evidence>
<keyword evidence="15" id="KW-1185">Reference proteome</keyword>
<evidence type="ECO:0000256" key="7">
    <source>
        <dbReference type="ARBA" id="ARBA00022801"/>
    </source>
</evidence>
<proteinExistence type="inferred from homology"/>
<sequence>MAGETRNHRQQQQQQQRLQSLFDLPRDFFDSCTLSLSVGPSLSSSSSRAQPVEPLRRDAIEEEFAEEEEKGKKGLSRWSCNTCKSEFESLEDQRSHFKSDLHRFNVKLTIAGKAVIREEEFDESVSDSIFDNDDISSISGSEDEMEKGNEVHKKAGDSAKQKIYVSLQTGEVVSLWKNLFLSESETLCHDNNDKLFSKESSGSATNVGSTELVKRLKDLITEPRDKSQLRILLLASGGHFAGCVFDGNSVVAHKTFHRYVVRAKSGKKQSSKDATGKAANSAGASLRRYNELALKKEIHDLLSSWKSYFDASSCVFFYAPSNNRQLLFNGEEPYFNHTHCVVRHIPFTVRRPTFKEAKRIYNHLTNLTYEVVEEHPPSLKIELTSNGTEVGNLGSGEQLADSVDCKEVRVEHQIVESFDALSTSDEIHENNVLGTWTPLHEAAMSSNAQWTLELLEQGLDPCIKDERGRTPYTLATEKEVRNTFRRFMASNLDKWDWQAAKVPSPLTKDLEESQAAKQADKDAKKKARAKELRKVRRAKEKKAQAESAVPQTASVVSKSLGFNQVPVLGQHSQSSSGGVQLSKEEELKRAREAEREKRAAAAEKRIAAAAALKAQAPCSTPPSDSQPPSKGRRPATRTALAVMSPWQGKSPSTAIALGAMSRKTNPSRQPLAQILNVSDPTMDIRMAAVHSHAIALQCTAFLIGSKLEPSTSRHRYSYPIISSYIRLRTILHPSTSASPSPEAIHLYPRSTLRASTGTTHLWNLAFLRLEAFVEWEDSNPIGDWGASHIGVPRLETRCPHTRILNFPLALHKRRWWTNLPEPLTFTPPPHPQLPPPSYPIFPRCRDCASHKSR</sequence>
<evidence type="ECO:0000256" key="10">
    <source>
        <dbReference type="PROSITE-ProRule" id="PRU00023"/>
    </source>
</evidence>
<evidence type="ECO:0000256" key="12">
    <source>
        <dbReference type="SAM" id="MobiDB-lite"/>
    </source>
</evidence>
<dbReference type="PROSITE" id="PS52044">
    <property type="entry name" value="VLRF1"/>
    <property type="match status" value="1"/>
</dbReference>
<dbReference type="PANTHER" id="PTHR16036:SF2">
    <property type="entry name" value="TRNA ENDONUCLEASE ANKZF1"/>
    <property type="match status" value="1"/>
</dbReference>
<dbReference type="PROSITE" id="PS50088">
    <property type="entry name" value="ANK_REPEAT"/>
    <property type="match status" value="1"/>
</dbReference>
<feature type="compositionally biased region" description="Basic and acidic residues" evidence="12">
    <location>
        <begin position="582"/>
        <end position="606"/>
    </location>
</feature>
<evidence type="ECO:0000259" key="13">
    <source>
        <dbReference type="PROSITE" id="PS52044"/>
    </source>
</evidence>
<dbReference type="InterPro" id="IPR041175">
    <property type="entry name" value="VLRF1/Vms1"/>
</dbReference>
<evidence type="ECO:0000313" key="14">
    <source>
        <dbReference type="EMBL" id="KAK9143656.1"/>
    </source>
</evidence>
<feature type="repeat" description="ANK" evidence="10">
    <location>
        <begin position="434"/>
        <end position="466"/>
    </location>
</feature>
<reference evidence="14 15" key="1">
    <citation type="submission" date="2024-01" db="EMBL/GenBank/DDBJ databases">
        <title>Genome assemblies of Stephania.</title>
        <authorList>
            <person name="Yang L."/>
        </authorList>
    </citation>
    <scope>NUCLEOTIDE SEQUENCE [LARGE SCALE GENOMIC DNA]</scope>
    <source>
        <strain evidence="14">YNDBR</strain>
        <tissue evidence="14">Leaf</tissue>
    </source>
</reference>
<evidence type="ECO:0000256" key="4">
    <source>
        <dbReference type="ARBA" id="ARBA00022722"/>
    </source>
</evidence>
<dbReference type="InterPro" id="IPR047139">
    <property type="entry name" value="ANKZ1/VMS1"/>
</dbReference>
<keyword evidence="7 11" id="KW-0378">Hydrolase</keyword>
<keyword evidence="3 11" id="KW-0963">Cytoplasm</keyword>
<dbReference type="PANTHER" id="PTHR16036">
    <property type="entry name" value="ANKYRIN REPEAT AND ZINC FINGER DOMAIN-CONTAINING PROTEIN 1"/>
    <property type="match status" value="1"/>
</dbReference>
<dbReference type="Proteomes" id="UP001420932">
    <property type="component" value="Unassembled WGS sequence"/>
</dbReference>
<dbReference type="AlphaFoldDB" id="A0AAP0K0P2"/>
<feature type="compositionally biased region" description="Basic residues" evidence="12">
    <location>
        <begin position="524"/>
        <end position="540"/>
    </location>
</feature>
<feature type="compositionally biased region" description="Low complexity" evidence="12">
    <location>
        <begin position="37"/>
        <end position="47"/>
    </location>
</feature>
<dbReference type="EMBL" id="JBBNAF010000005">
    <property type="protein sequence ID" value="KAK9143656.1"/>
    <property type="molecule type" value="Genomic_DNA"/>
</dbReference>
<evidence type="ECO:0000256" key="2">
    <source>
        <dbReference type="ARBA" id="ARBA00009262"/>
    </source>
</evidence>
<evidence type="ECO:0000313" key="15">
    <source>
        <dbReference type="Proteomes" id="UP001420932"/>
    </source>
</evidence>
<dbReference type="InterPro" id="IPR036770">
    <property type="entry name" value="Ankyrin_rpt-contain_sf"/>
</dbReference>
<comment type="caution">
    <text evidence="14">The sequence shown here is derived from an EMBL/GenBank/DDBJ whole genome shotgun (WGS) entry which is preliminary data.</text>
</comment>
<dbReference type="GO" id="GO:0004519">
    <property type="term" value="F:endonuclease activity"/>
    <property type="evidence" value="ECO:0007669"/>
    <property type="project" value="UniProtKB-KW"/>
</dbReference>
<evidence type="ECO:0000256" key="9">
    <source>
        <dbReference type="ARBA" id="ARBA00023054"/>
    </source>
</evidence>
<evidence type="ECO:0000256" key="11">
    <source>
        <dbReference type="PROSITE-ProRule" id="PRU01389"/>
    </source>
</evidence>
<feature type="compositionally biased region" description="Low complexity" evidence="12">
    <location>
        <begin position="568"/>
        <end position="581"/>
    </location>
</feature>
<comment type="subcellular location">
    <subcellularLocation>
        <location evidence="1">Cytoplasm</location>
    </subcellularLocation>
</comment>
<dbReference type="PROSITE" id="PS00028">
    <property type="entry name" value="ZINC_FINGER_C2H2_1"/>
    <property type="match status" value="1"/>
</dbReference>
<keyword evidence="4 11" id="KW-0540">Nuclease</keyword>
<organism evidence="14 15">
    <name type="scientific">Stephania yunnanensis</name>
    <dbReference type="NCBI Taxonomy" id="152371"/>
    <lineage>
        <taxon>Eukaryota</taxon>
        <taxon>Viridiplantae</taxon>
        <taxon>Streptophyta</taxon>
        <taxon>Embryophyta</taxon>
        <taxon>Tracheophyta</taxon>
        <taxon>Spermatophyta</taxon>
        <taxon>Magnoliopsida</taxon>
        <taxon>Ranunculales</taxon>
        <taxon>Menispermaceae</taxon>
        <taxon>Menispermoideae</taxon>
        <taxon>Cissampelideae</taxon>
        <taxon>Stephania</taxon>
    </lineage>
</organism>
<dbReference type="GO" id="GO:0016787">
    <property type="term" value="F:hydrolase activity"/>
    <property type="evidence" value="ECO:0007669"/>
    <property type="project" value="UniProtKB-KW"/>
</dbReference>
<feature type="compositionally biased region" description="Polar residues" evidence="12">
    <location>
        <begin position="617"/>
        <end position="628"/>
    </location>
</feature>
<dbReference type="InterPro" id="IPR013087">
    <property type="entry name" value="Znf_C2H2_type"/>
</dbReference>
<gene>
    <name evidence="14" type="ORF">Syun_013056</name>
</gene>
<keyword evidence="6 11" id="KW-0255">Endonuclease</keyword>
<comment type="domain">
    <text evidence="11">The VLRF1 domain mediates binding to the 60S ribosomal subunit.</text>
</comment>
<dbReference type="GO" id="GO:0005737">
    <property type="term" value="C:cytoplasm"/>
    <property type="evidence" value="ECO:0007669"/>
    <property type="project" value="UniProtKB-SubCell"/>
</dbReference>
<evidence type="ECO:0000256" key="3">
    <source>
        <dbReference type="ARBA" id="ARBA00022490"/>
    </source>
</evidence>
<keyword evidence="9" id="KW-0175">Coiled coil</keyword>